<dbReference type="Proteomes" id="UP000799536">
    <property type="component" value="Unassembled WGS sequence"/>
</dbReference>
<evidence type="ECO:0000313" key="2">
    <source>
        <dbReference type="Proteomes" id="UP000799536"/>
    </source>
</evidence>
<name>A0A9P4JMJ8_9PLEO</name>
<protein>
    <submittedName>
        <fullName evidence="1">Uncharacterized protein</fullName>
    </submittedName>
</protein>
<sequence length="118" mass="13211">MFNCWSEFARCKCYFACCLLPCASPNLLVYLSITLNSWFPSSPSTLSTDISPRLDSQPAQAPYPSSVESTVRPFTVRGFSCLTSFRRYVVLCEPQFKTLYPPPSSLPTHHVAAVPFFS</sequence>
<gene>
    <name evidence="1" type="ORF">GQ43DRAFT_49297</name>
</gene>
<proteinExistence type="predicted"/>
<dbReference type="EMBL" id="ML993994">
    <property type="protein sequence ID" value="KAF2201014.1"/>
    <property type="molecule type" value="Genomic_DNA"/>
</dbReference>
<dbReference type="AlphaFoldDB" id="A0A9P4JMJ8"/>
<organism evidence="1 2">
    <name type="scientific">Delitschia confertaspora ATCC 74209</name>
    <dbReference type="NCBI Taxonomy" id="1513339"/>
    <lineage>
        <taxon>Eukaryota</taxon>
        <taxon>Fungi</taxon>
        <taxon>Dikarya</taxon>
        <taxon>Ascomycota</taxon>
        <taxon>Pezizomycotina</taxon>
        <taxon>Dothideomycetes</taxon>
        <taxon>Pleosporomycetidae</taxon>
        <taxon>Pleosporales</taxon>
        <taxon>Delitschiaceae</taxon>
        <taxon>Delitschia</taxon>
    </lineage>
</organism>
<keyword evidence="2" id="KW-1185">Reference proteome</keyword>
<accession>A0A9P4JMJ8</accession>
<comment type="caution">
    <text evidence="1">The sequence shown here is derived from an EMBL/GenBank/DDBJ whole genome shotgun (WGS) entry which is preliminary data.</text>
</comment>
<reference evidence="1" key="1">
    <citation type="journal article" date="2020" name="Stud. Mycol.">
        <title>101 Dothideomycetes genomes: a test case for predicting lifestyles and emergence of pathogens.</title>
        <authorList>
            <person name="Haridas S."/>
            <person name="Albert R."/>
            <person name="Binder M."/>
            <person name="Bloem J."/>
            <person name="Labutti K."/>
            <person name="Salamov A."/>
            <person name="Andreopoulos B."/>
            <person name="Baker S."/>
            <person name="Barry K."/>
            <person name="Bills G."/>
            <person name="Bluhm B."/>
            <person name="Cannon C."/>
            <person name="Castanera R."/>
            <person name="Culley D."/>
            <person name="Daum C."/>
            <person name="Ezra D."/>
            <person name="Gonzalez J."/>
            <person name="Henrissat B."/>
            <person name="Kuo A."/>
            <person name="Liang C."/>
            <person name="Lipzen A."/>
            <person name="Lutzoni F."/>
            <person name="Magnuson J."/>
            <person name="Mondo S."/>
            <person name="Nolan M."/>
            <person name="Ohm R."/>
            <person name="Pangilinan J."/>
            <person name="Park H.-J."/>
            <person name="Ramirez L."/>
            <person name="Alfaro M."/>
            <person name="Sun H."/>
            <person name="Tritt A."/>
            <person name="Yoshinaga Y."/>
            <person name="Zwiers L.-H."/>
            <person name="Turgeon B."/>
            <person name="Goodwin S."/>
            <person name="Spatafora J."/>
            <person name="Crous P."/>
            <person name="Grigoriev I."/>
        </authorList>
    </citation>
    <scope>NUCLEOTIDE SEQUENCE</scope>
    <source>
        <strain evidence="1">ATCC 74209</strain>
    </source>
</reference>
<evidence type="ECO:0000313" key="1">
    <source>
        <dbReference type="EMBL" id="KAF2201014.1"/>
    </source>
</evidence>